<evidence type="ECO:0000313" key="2">
    <source>
        <dbReference type="Proteomes" id="UP000246635"/>
    </source>
</evidence>
<dbReference type="EMBL" id="QGTQ01000021">
    <property type="protein sequence ID" value="PWV97433.1"/>
    <property type="molecule type" value="Genomic_DNA"/>
</dbReference>
<dbReference type="Proteomes" id="UP000246635">
    <property type="component" value="Unassembled WGS sequence"/>
</dbReference>
<proteinExistence type="predicted"/>
<dbReference type="RefSeq" id="WP_110045952.1">
    <property type="nucleotide sequence ID" value="NZ_CP054613.1"/>
</dbReference>
<accession>A0A2V2YXU1</accession>
<organism evidence="1 2">
    <name type="scientific">Paenibacillus cellulosilyticus</name>
    <dbReference type="NCBI Taxonomy" id="375489"/>
    <lineage>
        <taxon>Bacteria</taxon>
        <taxon>Bacillati</taxon>
        <taxon>Bacillota</taxon>
        <taxon>Bacilli</taxon>
        <taxon>Bacillales</taxon>
        <taxon>Paenibacillaceae</taxon>
        <taxon>Paenibacillus</taxon>
    </lineage>
</organism>
<keyword evidence="2" id="KW-1185">Reference proteome</keyword>
<dbReference type="AlphaFoldDB" id="A0A2V2YXU1"/>
<name>A0A2V2YXU1_9BACL</name>
<evidence type="ECO:0000313" key="1">
    <source>
        <dbReference type="EMBL" id="PWV97433.1"/>
    </source>
</evidence>
<reference evidence="1 2" key="1">
    <citation type="submission" date="2018-05" db="EMBL/GenBank/DDBJ databases">
        <title>Genomic Encyclopedia of Type Strains, Phase III (KMG-III): the genomes of soil and plant-associated and newly described type strains.</title>
        <authorList>
            <person name="Whitman W."/>
        </authorList>
    </citation>
    <scope>NUCLEOTIDE SEQUENCE [LARGE SCALE GENOMIC DNA]</scope>
    <source>
        <strain evidence="1 2">CECT 5696</strain>
    </source>
</reference>
<sequence>MYPISTLYADLLRRPDREFILKVEAGDDIYDNRDVVEFEIENSLTLGEEFELGTAVMSKLTIKLRLKGTVPANARIAPFVALSTSRITWKDGIYPWEDMNLPWEGGMTEWLPLGEFYVDSRQMNNKVWTLVCYDKLVWSDVAYVSSLTYPTTQQAVWDEICDRLGYAYDSSVVINPSYVMEVAPTGYSMRQVMSYIAAANVACVFVGKDGLIKFKRFSAAAAPVSDMGVSDYIRVKQTNPLKTYTRIVATYDDEEGLSYEAGEGSEGQTLYVDLPFATQAIVDDLHAALNGFSYVPIDMDARGFPHFEHGDVIGFQQYEGNAWEEMITSWDGALLPWNGLVGYQTIVLHQVMSYKGGLKMRIEAPAKSEQASEFSIDGSLTQQVNKLNQTAVKQGKPYFGVTITKEEGIVTERSDHASKLIINSDVLLDWYVGGSRKLYYDDTEDAIKFSGTIEASVITGGEINGTTITGGVINGTAINGGKITGALIQTSAAYPRSEMSVDGNYFGAFGSESENIRVTSYYTGRNRPVLSFTNNGYTVTLDHSSPGFFDITAQEISLDANVAIPFGQTLYITSWDKIITNESNLLSELNSKANIGSVTTAAGAHNHGIPNGTVLLTADGGTVTFIAASSHSHYQS</sequence>
<dbReference type="OrthoDB" id="2618258at2"/>
<gene>
    <name evidence="1" type="ORF">DFQ01_12177</name>
</gene>
<comment type="caution">
    <text evidence="1">The sequence shown here is derived from an EMBL/GenBank/DDBJ whole genome shotgun (WGS) entry which is preliminary data.</text>
</comment>
<evidence type="ECO:0008006" key="3">
    <source>
        <dbReference type="Google" id="ProtNLM"/>
    </source>
</evidence>
<protein>
    <recommendedName>
        <fullName evidence="3">Phage minor structural protein</fullName>
    </recommendedName>
</protein>